<dbReference type="InterPro" id="IPR036964">
    <property type="entry name" value="RASGEF_cat_dom_sf"/>
</dbReference>
<dbReference type="CDD" id="cd06224">
    <property type="entry name" value="REM"/>
    <property type="match status" value="1"/>
</dbReference>
<dbReference type="InterPro" id="IPR008937">
    <property type="entry name" value="Ras-like_GEF"/>
</dbReference>
<dbReference type="Pfam" id="PF00617">
    <property type="entry name" value="RasGEF"/>
    <property type="match status" value="1"/>
</dbReference>
<feature type="region of interest" description="Disordered" evidence="3">
    <location>
        <begin position="376"/>
        <end position="505"/>
    </location>
</feature>
<sequence>MDMDDLLARSNLSTTNSTSLLHTRRSPKPHTRPTSTSRSQTRGAEREGSQYQSQYQSHGRTTPNSTHSTPRSAHPALVTRTLSAPQRSARPPPPVTDIVEEDAQPYTDRDSIASIKDDPFFRNYQSPDTVLLTRELRSATYLDALHGADEEDERDIVITPPPRSTRRPSTQISGPTSPSFSSAGMAEINIAVIGSSGAGKTTLIQRAFGLRTIPTTIVSSQRMPVDNVLYTVTLVELDLESLNVVSDQRVQWPKQISGQFIPRIDGAMLLYDVMNRDSIVELPQTLNALVSSSLPTILVSCKCDNPENTRQIDVESMESACLSCVEAFKTAANAPESARRCLSSILKAVMANKSGQPGPLSDGPGPRRRAISSAHLEKPIDLVSRPLSQQSKHSRASSEFSLLKGFPTPPLPSPRGQGPSSRHQPNSRTNLHHQFTLPDPHDAPPLSSHPAFKQDAFQGSIDSGAGPDFPEGAGPPMPSPSIGRSLDNSFLDTEGSDTDPSYRYSDDVPILQRSEESLSDKPAKILGVTFDELVDRLLDQSMSRADANFSDIFLCLYRKFASPGELFAAILNRLDKIAEDKNIHYLTRTATQLRIITVVAKWVSSYPGDFASPTTSRRLESFIRHLSADPVFAAAAQEMRVQLHSRVVVDDDTDWARTDADADSEAVSTAESGPPSPVGHRTNSATGVEDGIATLALDDEDSGRGEHKESGAEPAHSPRSASPTHSLAPSFYTAEDYEKEAAMMIPRQTLPLTKFRYHILMDTPDDDIADEMTRIDWVMFSSIRLRDLVRHVSLSLALKEKSKNLANVNRMINHFNHIAKWVANMILMRDKAKHRALMLEKFMTIALKLRQLNNYNSLAAVLAGINGSAIWRLNQTRTLVPAEVHKRFYRLVMLMSPQKSHFSYRLAWENSSLPRIPFIPLTRRDLVSAEEGSRTFVGDNGERINWKKFEILSEVILPIMKSQVVPYPNLQQHETARELILDCKMPTDDEEIYQRSIQVEGLAGTVESGKKKFPWFKA</sequence>
<dbReference type="InterPro" id="IPR001895">
    <property type="entry name" value="RASGEF_cat_dom"/>
</dbReference>
<feature type="compositionally biased region" description="Low complexity" evidence="3">
    <location>
        <begin position="8"/>
        <end position="21"/>
    </location>
</feature>
<organism evidence="6 7">
    <name type="scientific">Phlyctema vagabunda</name>
    <dbReference type="NCBI Taxonomy" id="108571"/>
    <lineage>
        <taxon>Eukaryota</taxon>
        <taxon>Fungi</taxon>
        <taxon>Dikarya</taxon>
        <taxon>Ascomycota</taxon>
        <taxon>Pezizomycotina</taxon>
        <taxon>Leotiomycetes</taxon>
        <taxon>Helotiales</taxon>
        <taxon>Dermateaceae</taxon>
        <taxon>Phlyctema</taxon>
    </lineage>
</organism>
<evidence type="ECO:0000256" key="3">
    <source>
        <dbReference type="SAM" id="MobiDB-lite"/>
    </source>
</evidence>
<feature type="compositionally biased region" description="Polar residues" evidence="3">
    <location>
        <begin position="418"/>
        <end position="433"/>
    </location>
</feature>
<evidence type="ECO:0000313" key="6">
    <source>
        <dbReference type="EMBL" id="KAL3417775.1"/>
    </source>
</evidence>
<dbReference type="SUPFAM" id="SSF52540">
    <property type="entry name" value="P-loop containing nucleoside triphosphate hydrolases"/>
    <property type="match status" value="1"/>
</dbReference>
<dbReference type="InterPro" id="IPR023578">
    <property type="entry name" value="Ras_GEF_dom_sf"/>
</dbReference>
<dbReference type="Gene3D" id="1.10.840.10">
    <property type="entry name" value="Ras guanine-nucleotide exchange factors catalytic domain"/>
    <property type="match status" value="1"/>
</dbReference>
<feature type="compositionally biased region" description="Polar residues" evidence="3">
    <location>
        <begin position="171"/>
        <end position="180"/>
    </location>
</feature>
<dbReference type="CDD" id="cd00882">
    <property type="entry name" value="Ras_like_GTPase"/>
    <property type="match status" value="1"/>
</dbReference>
<evidence type="ECO:0000256" key="1">
    <source>
        <dbReference type="ARBA" id="ARBA00022658"/>
    </source>
</evidence>
<dbReference type="PROSITE" id="PS50009">
    <property type="entry name" value="RASGEF_CAT"/>
    <property type="match status" value="1"/>
</dbReference>
<dbReference type="InterPro" id="IPR001806">
    <property type="entry name" value="Small_GTPase"/>
</dbReference>
<feature type="domain" description="N-terminal Ras-GEF" evidence="5">
    <location>
        <begin position="521"/>
        <end position="647"/>
    </location>
</feature>
<accession>A0ABR4P390</accession>
<dbReference type="InterPro" id="IPR027417">
    <property type="entry name" value="P-loop_NTPase"/>
</dbReference>
<evidence type="ECO:0000259" key="5">
    <source>
        <dbReference type="PROSITE" id="PS50212"/>
    </source>
</evidence>
<gene>
    <name evidence="6" type="ORF">PVAG01_10785</name>
</gene>
<feature type="compositionally biased region" description="Low complexity" evidence="3">
    <location>
        <begin position="32"/>
        <end position="42"/>
    </location>
</feature>
<dbReference type="Gene3D" id="1.20.870.10">
    <property type="entry name" value="Son of sevenless (SoS) protein Chain: S domain 1"/>
    <property type="match status" value="1"/>
</dbReference>
<reference evidence="6 7" key="1">
    <citation type="submission" date="2024-06" db="EMBL/GenBank/DDBJ databases">
        <title>Complete genome of Phlyctema vagabunda strain 19-DSS-EL-015.</title>
        <authorList>
            <person name="Fiorenzani C."/>
        </authorList>
    </citation>
    <scope>NUCLEOTIDE SEQUENCE [LARGE SCALE GENOMIC DNA]</scope>
    <source>
        <strain evidence="6 7">19-DSS-EL-015</strain>
    </source>
</reference>
<dbReference type="SUPFAM" id="SSF48366">
    <property type="entry name" value="Ras GEF"/>
    <property type="match status" value="1"/>
</dbReference>
<feature type="region of interest" description="Disordered" evidence="3">
    <location>
        <begin position="1"/>
        <end position="114"/>
    </location>
</feature>
<feature type="domain" description="Ras-GEF" evidence="4">
    <location>
        <begin position="764"/>
        <end position="1002"/>
    </location>
</feature>
<dbReference type="SMART" id="SM00229">
    <property type="entry name" value="RasGEFN"/>
    <property type="match status" value="1"/>
</dbReference>
<dbReference type="InterPro" id="IPR000651">
    <property type="entry name" value="Ras-like_Gua-exchang_fac_N"/>
</dbReference>
<comment type="caution">
    <text evidence="6">The sequence shown here is derived from an EMBL/GenBank/DDBJ whole genome shotgun (WGS) entry which is preliminary data.</text>
</comment>
<name>A0ABR4P390_9HELO</name>
<keyword evidence="1 2" id="KW-0344">Guanine-nucleotide releasing factor</keyword>
<dbReference type="SMART" id="SM00147">
    <property type="entry name" value="RasGEF"/>
    <property type="match status" value="1"/>
</dbReference>
<dbReference type="EMBL" id="JBFCZG010000010">
    <property type="protein sequence ID" value="KAL3417775.1"/>
    <property type="molecule type" value="Genomic_DNA"/>
</dbReference>
<dbReference type="PANTHER" id="PTHR23113:SF348">
    <property type="entry name" value="GUANYL-NUCLEOTIDE EXCHANGE FACTOR RASGEF, PUTATIVE (AFU_ORTHOLOGUE AFUA_1G04700)-RELATED"/>
    <property type="match status" value="1"/>
</dbReference>
<keyword evidence="7" id="KW-1185">Reference proteome</keyword>
<dbReference type="Proteomes" id="UP001629113">
    <property type="component" value="Unassembled WGS sequence"/>
</dbReference>
<evidence type="ECO:0000256" key="2">
    <source>
        <dbReference type="PROSITE-ProRule" id="PRU00168"/>
    </source>
</evidence>
<dbReference type="Pfam" id="PF00071">
    <property type="entry name" value="Ras"/>
    <property type="match status" value="1"/>
</dbReference>
<feature type="compositionally biased region" description="Polar residues" evidence="3">
    <location>
        <begin position="58"/>
        <end position="71"/>
    </location>
</feature>
<dbReference type="Gene3D" id="3.40.50.300">
    <property type="entry name" value="P-loop containing nucleotide triphosphate hydrolases"/>
    <property type="match status" value="1"/>
</dbReference>
<evidence type="ECO:0000259" key="4">
    <source>
        <dbReference type="PROSITE" id="PS50009"/>
    </source>
</evidence>
<dbReference type="PROSITE" id="PS50212">
    <property type="entry name" value="RASGEF_NTER"/>
    <property type="match status" value="1"/>
</dbReference>
<feature type="compositionally biased region" description="Basic residues" evidence="3">
    <location>
        <begin position="22"/>
        <end position="31"/>
    </location>
</feature>
<feature type="region of interest" description="Disordered" evidence="3">
    <location>
        <begin position="158"/>
        <end position="180"/>
    </location>
</feature>
<dbReference type="Pfam" id="PF00618">
    <property type="entry name" value="RasGEF_N"/>
    <property type="match status" value="1"/>
</dbReference>
<feature type="compositionally biased region" description="Basic and acidic residues" evidence="3">
    <location>
        <begin position="702"/>
        <end position="711"/>
    </location>
</feature>
<evidence type="ECO:0000313" key="7">
    <source>
        <dbReference type="Proteomes" id="UP001629113"/>
    </source>
</evidence>
<protein>
    <submittedName>
        <fullName evidence="6">RasGEF domain-containing protein</fullName>
    </submittedName>
</protein>
<proteinExistence type="predicted"/>
<dbReference type="PANTHER" id="PTHR23113">
    <property type="entry name" value="GUANINE NUCLEOTIDE EXCHANGE FACTOR"/>
    <property type="match status" value="1"/>
</dbReference>
<feature type="region of interest" description="Disordered" evidence="3">
    <location>
        <begin position="658"/>
        <end position="728"/>
    </location>
</feature>